<name>A0A2A3EQ26_APICC</name>
<evidence type="ECO:0000259" key="8">
    <source>
        <dbReference type="PROSITE" id="PS50071"/>
    </source>
</evidence>
<dbReference type="InterPro" id="IPR009057">
    <property type="entry name" value="Homeodomain-like_sf"/>
</dbReference>
<evidence type="ECO:0000256" key="2">
    <source>
        <dbReference type="ARBA" id="ARBA00022473"/>
    </source>
</evidence>
<dbReference type="PROSITE" id="PS00027">
    <property type="entry name" value="HOMEOBOX_1"/>
    <property type="match status" value="1"/>
</dbReference>
<dbReference type="Pfam" id="PF00046">
    <property type="entry name" value="Homeodomain"/>
    <property type="match status" value="1"/>
</dbReference>
<dbReference type="PROSITE" id="PS50071">
    <property type="entry name" value="HOMEOBOX_2"/>
    <property type="match status" value="1"/>
</dbReference>
<dbReference type="EMBL" id="KZ288203">
    <property type="protein sequence ID" value="PBC33372.1"/>
    <property type="molecule type" value="Genomic_DNA"/>
</dbReference>
<organism evidence="9 10">
    <name type="scientific">Apis cerana cerana</name>
    <name type="common">Oriental honeybee</name>
    <dbReference type="NCBI Taxonomy" id="94128"/>
    <lineage>
        <taxon>Eukaryota</taxon>
        <taxon>Metazoa</taxon>
        <taxon>Ecdysozoa</taxon>
        <taxon>Arthropoda</taxon>
        <taxon>Hexapoda</taxon>
        <taxon>Insecta</taxon>
        <taxon>Pterygota</taxon>
        <taxon>Neoptera</taxon>
        <taxon>Endopterygota</taxon>
        <taxon>Hymenoptera</taxon>
        <taxon>Apocrita</taxon>
        <taxon>Aculeata</taxon>
        <taxon>Apoidea</taxon>
        <taxon>Anthophila</taxon>
        <taxon>Apidae</taxon>
        <taxon>Apis</taxon>
    </lineage>
</organism>
<dbReference type="STRING" id="94128.A0A2A3EQ26"/>
<dbReference type="FunFam" id="1.10.10.60:FF:000098">
    <property type="entry name" value="Transcription factor LBX1"/>
    <property type="match status" value="1"/>
</dbReference>
<dbReference type="OrthoDB" id="6159439at2759"/>
<evidence type="ECO:0000313" key="9">
    <source>
        <dbReference type="EMBL" id="PBC33372.1"/>
    </source>
</evidence>
<gene>
    <name evidence="9" type="ORF">APICC_07060</name>
</gene>
<protein>
    <submittedName>
        <fullName evidence="9">Transcription factor LBX1</fullName>
    </submittedName>
</protein>
<evidence type="ECO:0000256" key="6">
    <source>
        <dbReference type="PROSITE-ProRule" id="PRU00108"/>
    </source>
</evidence>
<keyword evidence="10" id="KW-1185">Reference proteome</keyword>
<evidence type="ECO:0000256" key="4">
    <source>
        <dbReference type="ARBA" id="ARBA00023155"/>
    </source>
</evidence>
<keyword evidence="2" id="KW-0217">Developmental protein</keyword>
<dbReference type="GO" id="GO:1990837">
    <property type="term" value="F:sequence-specific double-stranded DNA binding"/>
    <property type="evidence" value="ECO:0007669"/>
    <property type="project" value="TreeGrafter"/>
</dbReference>
<proteinExistence type="predicted"/>
<evidence type="ECO:0000256" key="1">
    <source>
        <dbReference type="ARBA" id="ARBA00004123"/>
    </source>
</evidence>
<comment type="subcellular location">
    <subcellularLocation>
        <location evidence="1 6 7">Nucleus</location>
    </subcellularLocation>
</comment>
<dbReference type="PRINTS" id="PR00031">
    <property type="entry name" value="HTHREPRESSR"/>
</dbReference>
<dbReference type="InterPro" id="IPR051892">
    <property type="entry name" value="LBX_TF"/>
</dbReference>
<dbReference type="InterPro" id="IPR000047">
    <property type="entry name" value="HTH_motif"/>
</dbReference>
<dbReference type="InterPro" id="IPR001356">
    <property type="entry name" value="HD"/>
</dbReference>
<accession>A0A2A3EQ26</accession>
<dbReference type="Proteomes" id="UP000242457">
    <property type="component" value="Unassembled WGS sequence"/>
</dbReference>
<dbReference type="CDD" id="cd00086">
    <property type="entry name" value="homeodomain"/>
    <property type="match status" value="1"/>
</dbReference>
<evidence type="ECO:0000256" key="3">
    <source>
        <dbReference type="ARBA" id="ARBA00023125"/>
    </source>
</evidence>
<reference evidence="9 10" key="1">
    <citation type="submission" date="2014-07" db="EMBL/GenBank/DDBJ databases">
        <title>Genomic and transcriptomic analysis on Apis cerana provide comprehensive insights into honey bee biology.</title>
        <authorList>
            <person name="Diao Q."/>
            <person name="Sun L."/>
            <person name="Zheng H."/>
            <person name="Zheng H."/>
            <person name="Xu S."/>
            <person name="Wang S."/>
            <person name="Zeng Z."/>
            <person name="Hu F."/>
            <person name="Su S."/>
            <person name="Wu J."/>
        </authorList>
    </citation>
    <scope>NUCLEOTIDE SEQUENCE [LARGE SCALE GENOMIC DNA]</scope>
    <source>
        <tissue evidence="9">Pupae without intestine</tissue>
    </source>
</reference>
<dbReference type="PANTHER" id="PTHR24336:SF8">
    <property type="entry name" value="LADYBIRD EARLY-RELATED"/>
    <property type="match status" value="1"/>
</dbReference>
<keyword evidence="4 6" id="KW-0371">Homeobox</keyword>
<sequence length="216" mass="25675">MEQDGNLRKKSVLIRWQRGQTALEAPVISRDEKEMSCRQRYVLACIVRDTFEELCFRDTTLSKHWIPRLREVSIHRCSQNIMKILLFFALCYIDNEQANHLNLFNNRQQPKKKRKSRTAFTNQQIFELEKRFLYQKYLSPADRDEIAAQLGLSNAQVITWFQNRRAKLKRDMEELKKDVQTVNPLLVAQHHKTFLENVQDLGILKKRPLPSMDEKS</sequence>
<keyword evidence="3 6" id="KW-0238">DNA-binding</keyword>
<dbReference type="AlphaFoldDB" id="A0A2A3EQ26"/>
<dbReference type="Gene3D" id="1.10.10.60">
    <property type="entry name" value="Homeodomain-like"/>
    <property type="match status" value="1"/>
</dbReference>
<dbReference type="SMART" id="SM00389">
    <property type="entry name" value="HOX"/>
    <property type="match status" value="1"/>
</dbReference>
<feature type="DNA-binding region" description="Homeobox" evidence="6">
    <location>
        <begin position="113"/>
        <end position="172"/>
    </location>
</feature>
<evidence type="ECO:0000313" key="10">
    <source>
        <dbReference type="Proteomes" id="UP000242457"/>
    </source>
</evidence>
<dbReference type="SUPFAM" id="SSF46689">
    <property type="entry name" value="Homeodomain-like"/>
    <property type="match status" value="1"/>
</dbReference>
<dbReference type="PANTHER" id="PTHR24336">
    <property type="entry name" value="TRANSCRIPTION FACTOR LBX"/>
    <property type="match status" value="1"/>
</dbReference>
<dbReference type="GO" id="GO:0000981">
    <property type="term" value="F:DNA-binding transcription factor activity, RNA polymerase II-specific"/>
    <property type="evidence" value="ECO:0007669"/>
    <property type="project" value="InterPro"/>
</dbReference>
<dbReference type="InterPro" id="IPR017970">
    <property type="entry name" value="Homeobox_CS"/>
</dbReference>
<evidence type="ECO:0000256" key="5">
    <source>
        <dbReference type="ARBA" id="ARBA00023242"/>
    </source>
</evidence>
<dbReference type="GO" id="GO:0005634">
    <property type="term" value="C:nucleus"/>
    <property type="evidence" value="ECO:0007669"/>
    <property type="project" value="UniProtKB-SubCell"/>
</dbReference>
<evidence type="ECO:0000256" key="7">
    <source>
        <dbReference type="RuleBase" id="RU000682"/>
    </source>
</evidence>
<keyword evidence="5 6" id="KW-0539">Nucleus</keyword>
<feature type="domain" description="Homeobox" evidence="8">
    <location>
        <begin position="111"/>
        <end position="171"/>
    </location>
</feature>